<comment type="catalytic activity">
    <reaction evidence="5 6">
        <text>D-glucosamine 6-phosphate + acetyl-CoA = N-acetyl-D-glucosamine 6-phosphate + CoA + H(+)</text>
        <dbReference type="Rhea" id="RHEA:10292"/>
        <dbReference type="ChEBI" id="CHEBI:15378"/>
        <dbReference type="ChEBI" id="CHEBI:57287"/>
        <dbReference type="ChEBI" id="CHEBI:57288"/>
        <dbReference type="ChEBI" id="CHEBI:57513"/>
        <dbReference type="ChEBI" id="CHEBI:58725"/>
        <dbReference type="EC" id="2.3.1.4"/>
    </reaction>
</comment>
<dbReference type="PROSITE" id="PS51186">
    <property type="entry name" value="GNAT"/>
    <property type="match status" value="1"/>
</dbReference>
<feature type="domain" description="N-acetyltransferase" evidence="7">
    <location>
        <begin position="61"/>
        <end position="203"/>
    </location>
</feature>
<protein>
    <recommendedName>
        <fullName evidence="6">Glucosamine 6-phosphate N-acetyltransferase</fullName>
        <ecNumber evidence="6">2.3.1.4</ecNumber>
    </recommendedName>
</protein>
<evidence type="ECO:0000256" key="6">
    <source>
        <dbReference type="RuleBase" id="RU365086"/>
    </source>
</evidence>
<sequence>MKKENGLLLTIGAIATLITILVLADGMFNRKISHESDGNIHSIDFHGLTMCDIPVIKRDRYTLRGLSMDDYDKGFIDCLNELTKSGVVTREQFEERYLSLCKEGNYKIVVAYDPSKEEVIGSGTLFIEKKFIRGCASKGHIEDVVVSKERRGEGIGRDVIEMLIDISRNMGCYKTALVCDPKNVEFYMKCGMTEKEREMVVYH</sequence>
<dbReference type="FunFam" id="3.40.630.30:FF:000105">
    <property type="entry name" value="Glucosamine 6-phosphate N-acetyltransferase"/>
    <property type="match status" value="1"/>
</dbReference>
<dbReference type="VEuPathDB" id="MicrosporidiaDB:M970_071740"/>
<dbReference type="UniPathway" id="UPA00113">
    <property type="reaction ID" value="UER00529"/>
</dbReference>
<dbReference type="InterPro" id="IPR016181">
    <property type="entry name" value="Acyl_CoA_acyltransferase"/>
</dbReference>
<evidence type="ECO:0000256" key="4">
    <source>
        <dbReference type="ARBA" id="ARBA00023315"/>
    </source>
</evidence>
<organism evidence="8">
    <name type="scientific">Encephalitozoon cuniculi</name>
    <name type="common">Microsporidian parasite</name>
    <dbReference type="NCBI Taxonomy" id="6035"/>
    <lineage>
        <taxon>Eukaryota</taxon>
        <taxon>Fungi</taxon>
        <taxon>Fungi incertae sedis</taxon>
        <taxon>Microsporidia</taxon>
        <taxon>Unikaryonidae</taxon>
        <taxon>Encephalitozoon</taxon>
    </lineage>
</organism>
<dbReference type="PANTHER" id="PTHR13355">
    <property type="entry name" value="GLUCOSAMINE 6-PHOSPHATE N-ACETYLTRANSFERASE"/>
    <property type="match status" value="1"/>
</dbReference>
<comment type="similarity">
    <text evidence="2 6">Belongs to the acetyltransferase family. GNA1 subfamily.</text>
</comment>
<dbReference type="VEuPathDB" id="MicrosporidiaDB:ECU07_1760"/>
<dbReference type="VEuPathDB" id="MicrosporidiaDB:AEWR_071740"/>
<proteinExistence type="inferred from homology"/>
<dbReference type="Gene3D" id="3.40.630.30">
    <property type="match status" value="1"/>
</dbReference>
<evidence type="ECO:0000256" key="1">
    <source>
        <dbReference type="ARBA" id="ARBA00004832"/>
    </source>
</evidence>
<dbReference type="Pfam" id="PF00583">
    <property type="entry name" value="Acetyltransf_1"/>
    <property type="match status" value="1"/>
</dbReference>
<evidence type="ECO:0000256" key="3">
    <source>
        <dbReference type="ARBA" id="ARBA00022679"/>
    </source>
</evidence>
<dbReference type="EMBL" id="KC513610">
    <property type="protein sequence ID" value="AGE95866.1"/>
    <property type="molecule type" value="Genomic_DNA"/>
</dbReference>
<comment type="pathway">
    <text evidence="1 6">Nucleotide-sugar biosynthesis; UDP-N-acetyl-alpha-D-glucosamine biosynthesis; N-acetyl-alpha-D-glucosamine 1-phosphate from alpha-D-glucosamine 6-phosphate (route I): step 1/2.</text>
</comment>
<name>M1KKR8_ENCCN</name>
<keyword evidence="4 6" id="KW-0012">Acyltransferase</keyword>
<dbReference type="GO" id="GO:0004343">
    <property type="term" value="F:glucosamine 6-phosphate N-acetyltransferase activity"/>
    <property type="evidence" value="ECO:0007669"/>
    <property type="project" value="UniProtKB-UniRule"/>
</dbReference>
<evidence type="ECO:0000313" key="8">
    <source>
        <dbReference type="EMBL" id="AGE95866.1"/>
    </source>
</evidence>
<dbReference type="EC" id="2.3.1.4" evidence="6"/>
<dbReference type="PANTHER" id="PTHR13355:SF11">
    <property type="entry name" value="GLUCOSAMINE 6-PHOSPHATE N-ACETYLTRANSFERASE"/>
    <property type="match status" value="1"/>
</dbReference>
<evidence type="ECO:0000256" key="2">
    <source>
        <dbReference type="ARBA" id="ARBA00006048"/>
    </source>
</evidence>
<dbReference type="GO" id="GO:0006048">
    <property type="term" value="P:UDP-N-acetylglucosamine biosynthetic process"/>
    <property type="evidence" value="ECO:0007669"/>
    <property type="project" value="UniProtKB-UniRule"/>
</dbReference>
<dbReference type="SUPFAM" id="SSF55729">
    <property type="entry name" value="Acyl-CoA N-acyltransferases (Nat)"/>
    <property type="match status" value="1"/>
</dbReference>
<evidence type="ECO:0000256" key="5">
    <source>
        <dbReference type="ARBA" id="ARBA00048964"/>
    </source>
</evidence>
<keyword evidence="3 6" id="KW-0808">Transferase</keyword>
<accession>M1KKR8</accession>
<dbReference type="InterPro" id="IPR000182">
    <property type="entry name" value="GNAT_dom"/>
</dbReference>
<dbReference type="VEuPathDB" id="MicrosporidiaDB:AEWD_071750"/>
<dbReference type="CDD" id="cd04301">
    <property type="entry name" value="NAT_SF"/>
    <property type="match status" value="1"/>
</dbReference>
<reference evidence="8" key="1">
    <citation type="journal article" date="2013" name="Eukaryot. Cell">
        <title>Extremely Reduced Levels of Heterozygosity in the Vertebrate Pathogen Encephalitozoon cuniculi.</title>
        <authorList>
            <person name="Selman M."/>
            <person name="Sak B."/>
            <person name="Kvac M."/>
            <person name="Farinelli L."/>
            <person name="Weiss L.M."/>
            <person name="Corradi N."/>
        </authorList>
    </citation>
    <scope>NUCLEOTIDE SEQUENCE</scope>
</reference>
<dbReference type="VEuPathDB" id="MicrosporidiaDB:AEWQ_071750"/>
<dbReference type="AlphaFoldDB" id="M1KKR8"/>
<evidence type="ECO:0000259" key="7">
    <source>
        <dbReference type="PROSITE" id="PS51186"/>
    </source>
</evidence>
<gene>
    <name evidence="8" type="ORF">ECU07_1760</name>
</gene>
<dbReference type="InterPro" id="IPR039143">
    <property type="entry name" value="GNPNAT1-like"/>
</dbReference>